<dbReference type="EMBL" id="PGOL01000523">
    <property type="protein sequence ID" value="PKI69092.1"/>
    <property type="molecule type" value="Genomic_DNA"/>
</dbReference>
<gene>
    <name evidence="3" type="ORF">CRG98_010561</name>
</gene>
<feature type="domain" description="Retrovirus-related Pol polyprotein from transposon TNT 1-94-like beta-barrel" evidence="2">
    <location>
        <begin position="48"/>
        <end position="127"/>
    </location>
</feature>
<evidence type="ECO:0000313" key="4">
    <source>
        <dbReference type="Proteomes" id="UP000233551"/>
    </source>
</evidence>
<name>A0A2I0KKQ7_PUNGR</name>
<dbReference type="Pfam" id="PF07727">
    <property type="entry name" value="RVT_2"/>
    <property type="match status" value="1"/>
</dbReference>
<feature type="domain" description="Reverse transcriptase Ty1/copia-type" evidence="1">
    <location>
        <begin position="240"/>
        <end position="285"/>
    </location>
</feature>
<dbReference type="InterPro" id="IPR054722">
    <property type="entry name" value="PolX-like_BBD"/>
</dbReference>
<evidence type="ECO:0000259" key="1">
    <source>
        <dbReference type="Pfam" id="PF07727"/>
    </source>
</evidence>
<accession>A0A2I0KKQ7</accession>
<comment type="caution">
    <text evidence="3">The sequence shown here is derived from an EMBL/GenBank/DDBJ whole genome shotgun (WGS) entry which is preliminary data.</text>
</comment>
<dbReference type="Pfam" id="PF22936">
    <property type="entry name" value="Pol_BBD"/>
    <property type="match status" value="1"/>
</dbReference>
<proteinExistence type="predicted"/>
<sequence>MSFALEVVSFEIGSSKPNFLQVPTCQVFCRINLFVSSCYASSTAGSGWLMDSGCTNDMTSDRSMFQEFDGSFSTKARIGNGDCIAVKGRGTVVIEDYTGAKLITGVLYVPEIDQNLLSIGQLVEKGYKSKAHRVFQPQTEKVIISKDATFLEEEKWNWKECSKGEKGVTQQCWSPQLSSEEMVEIEDSIDDYPVRGTRPLSEIYERCNVAVLEPSCFEDAKTDQKWMVTMKEELSMIEKNQTWELVDSPQDRKVIGVKWMYRTKLNSDGYVNKYKVRLVIKDYAHV</sequence>
<dbReference type="InterPro" id="IPR013103">
    <property type="entry name" value="RVT_2"/>
</dbReference>
<dbReference type="STRING" id="22663.A0A2I0KKQ7"/>
<dbReference type="AlphaFoldDB" id="A0A2I0KKQ7"/>
<evidence type="ECO:0000313" key="3">
    <source>
        <dbReference type="EMBL" id="PKI69092.1"/>
    </source>
</evidence>
<reference evidence="3 4" key="1">
    <citation type="submission" date="2017-11" db="EMBL/GenBank/DDBJ databases">
        <title>De-novo sequencing of pomegranate (Punica granatum L.) genome.</title>
        <authorList>
            <person name="Akparov Z."/>
            <person name="Amiraslanov A."/>
            <person name="Hajiyeva S."/>
            <person name="Abbasov M."/>
            <person name="Kaur K."/>
            <person name="Hamwieh A."/>
            <person name="Solovyev V."/>
            <person name="Salamov A."/>
            <person name="Braich B."/>
            <person name="Kosarev P."/>
            <person name="Mahmoud A."/>
            <person name="Hajiyev E."/>
            <person name="Babayeva S."/>
            <person name="Izzatullayeva V."/>
            <person name="Mammadov A."/>
            <person name="Mammadov A."/>
            <person name="Sharifova S."/>
            <person name="Ojaghi J."/>
            <person name="Eynullazada K."/>
            <person name="Bayramov B."/>
            <person name="Abdulazimova A."/>
            <person name="Shahmuradov I."/>
        </authorList>
    </citation>
    <scope>NUCLEOTIDE SEQUENCE [LARGE SCALE GENOMIC DNA]</scope>
    <source>
        <strain evidence="4">cv. AG2017</strain>
        <tissue evidence="3">Leaf</tissue>
    </source>
</reference>
<organism evidence="3 4">
    <name type="scientific">Punica granatum</name>
    <name type="common">Pomegranate</name>
    <dbReference type="NCBI Taxonomy" id="22663"/>
    <lineage>
        <taxon>Eukaryota</taxon>
        <taxon>Viridiplantae</taxon>
        <taxon>Streptophyta</taxon>
        <taxon>Embryophyta</taxon>
        <taxon>Tracheophyta</taxon>
        <taxon>Spermatophyta</taxon>
        <taxon>Magnoliopsida</taxon>
        <taxon>eudicotyledons</taxon>
        <taxon>Gunneridae</taxon>
        <taxon>Pentapetalae</taxon>
        <taxon>rosids</taxon>
        <taxon>malvids</taxon>
        <taxon>Myrtales</taxon>
        <taxon>Lythraceae</taxon>
        <taxon>Punica</taxon>
    </lineage>
</organism>
<protein>
    <submittedName>
        <fullName evidence="3">Uncharacterized protein</fullName>
    </submittedName>
</protein>
<keyword evidence="4" id="KW-1185">Reference proteome</keyword>
<dbReference type="Proteomes" id="UP000233551">
    <property type="component" value="Unassembled WGS sequence"/>
</dbReference>
<evidence type="ECO:0000259" key="2">
    <source>
        <dbReference type="Pfam" id="PF22936"/>
    </source>
</evidence>